<dbReference type="GO" id="GO:0008270">
    <property type="term" value="F:zinc ion binding"/>
    <property type="evidence" value="ECO:0007669"/>
    <property type="project" value="TreeGrafter"/>
</dbReference>
<dbReference type="PANTHER" id="PTHR12621:SF7">
    <property type="entry name" value="CYSTEINE AND HISTIDINE-RICH DOMAIN-CONTAINING PROTEIN 1"/>
    <property type="match status" value="1"/>
</dbReference>
<evidence type="ECO:0008006" key="4">
    <source>
        <dbReference type="Google" id="ProtNLM"/>
    </source>
</evidence>
<keyword evidence="1" id="KW-1133">Transmembrane helix</keyword>
<keyword evidence="1" id="KW-0472">Membrane</keyword>
<evidence type="ECO:0000313" key="2">
    <source>
        <dbReference type="EMBL" id="CAD8074824.1"/>
    </source>
</evidence>
<feature type="transmembrane region" description="Helical" evidence="1">
    <location>
        <begin position="28"/>
        <end position="50"/>
    </location>
</feature>
<dbReference type="PANTHER" id="PTHR12621">
    <property type="entry name" value="CYSTEINE AND HISTIDINE-RICH DOMAIN CHORD -CONTAINING PROTEIN"/>
    <property type="match status" value="1"/>
</dbReference>
<evidence type="ECO:0000256" key="1">
    <source>
        <dbReference type="SAM" id="Phobius"/>
    </source>
</evidence>
<protein>
    <recommendedName>
        <fullName evidence="4">Transmembrane protein</fullName>
    </recommendedName>
</protein>
<evidence type="ECO:0000313" key="3">
    <source>
        <dbReference type="Proteomes" id="UP000692954"/>
    </source>
</evidence>
<name>A0A8S1MHP8_9CILI</name>
<keyword evidence="1" id="KW-0812">Transmembrane</keyword>
<proteinExistence type="predicted"/>
<organism evidence="2 3">
    <name type="scientific">Paramecium sonneborni</name>
    <dbReference type="NCBI Taxonomy" id="65129"/>
    <lineage>
        <taxon>Eukaryota</taxon>
        <taxon>Sar</taxon>
        <taxon>Alveolata</taxon>
        <taxon>Ciliophora</taxon>
        <taxon>Intramacronucleata</taxon>
        <taxon>Oligohymenophorea</taxon>
        <taxon>Peniculida</taxon>
        <taxon>Parameciidae</taxon>
        <taxon>Paramecium</taxon>
    </lineage>
</organism>
<comment type="caution">
    <text evidence="2">The sequence shown here is derived from an EMBL/GenBank/DDBJ whole genome shotgun (WGS) entry which is preliminary data.</text>
</comment>
<reference evidence="2" key="1">
    <citation type="submission" date="2021-01" db="EMBL/GenBank/DDBJ databases">
        <authorList>
            <consortium name="Genoscope - CEA"/>
            <person name="William W."/>
        </authorList>
    </citation>
    <scope>NUCLEOTIDE SEQUENCE</scope>
</reference>
<dbReference type="Proteomes" id="UP000692954">
    <property type="component" value="Unassembled WGS sequence"/>
</dbReference>
<sequence>MIHSLSKIDNFGAEFKQRIIHSEQEHKSIIGGLFTLLVYSICTAYFIFVLQQWASGQILPKILIESTVSAFEKFEMPDKLIELTFVRYDDQIVDPFATQGNILMPIAVLLENNKPISYQSVLTNSEISNYGTNLIEMEKMQIVKNSRNDKSQENCRYYNLLITTCQKQYLKENQTCASNEDIQNYLRNSLTPIEIEVKLQQFDTKNKEIYEVEKQLQFILEENLTLKVDILFQNTNTIIDDHLIFSNSKLFSYFSDFSVLTQTNTKIQNAQIIQDQVLIQIAFKVDPIEVKQSITYVKFGEMLAEVGSIASLLLAASWFIQQFNKEEMENKIIDEIISIYYPQFRNLKKIKNCMGRTIKIKHEKDEINQKEFQKWYKKVRKNAILKLSVVNQLHEISRLYFIIRSQTTYQQMLKYQNCGIQLPHRLFKKHSYDINNELQSKDIQIEDYDLESSYMITSVLCEDDLNLLNYNHNQKRINIPAG</sequence>
<dbReference type="EMBL" id="CAJJDN010000032">
    <property type="protein sequence ID" value="CAD8074824.1"/>
    <property type="molecule type" value="Genomic_DNA"/>
</dbReference>
<keyword evidence="3" id="KW-1185">Reference proteome</keyword>
<accession>A0A8S1MHP8</accession>
<dbReference type="AlphaFoldDB" id="A0A8S1MHP8"/>
<gene>
    <name evidence="2" type="ORF">PSON_ATCC_30995.1.T0320295</name>
</gene>
<dbReference type="OrthoDB" id="289947at2759"/>